<evidence type="ECO:0000259" key="2">
    <source>
        <dbReference type="Pfam" id="PF13961"/>
    </source>
</evidence>
<comment type="caution">
    <text evidence="3">The sequence shown here is derived from an EMBL/GenBank/DDBJ whole genome shotgun (WGS) entry which is preliminary data.</text>
</comment>
<dbReference type="PANTHER" id="PTHR24121:SF16">
    <property type="entry name" value="NON-SPECIFIC SERINE_THREONINE PROTEIN KINASE"/>
    <property type="match status" value="1"/>
</dbReference>
<proteinExistence type="predicted"/>
<dbReference type="InterPro" id="IPR002110">
    <property type="entry name" value="Ankyrin_rpt"/>
</dbReference>
<reference evidence="3" key="1">
    <citation type="submission" date="2020-03" db="EMBL/GenBank/DDBJ databases">
        <title>Castanea mollissima Vanexum genome sequencing.</title>
        <authorList>
            <person name="Staton M."/>
        </authorList>
    </citation>
    <scope>NUCLEOTIDE SEQUENCE</scope>
    <source>
        <tissue evidence="3">Leaf</tissue>
    </source>
</reference>
<dbReference type="PROSITE" id="PS50297">
    <property type="entry name" value="ANK_REP_REGION"/>
    <property type="match status" value="1"/>
</dbReference>
<dbReference type="PROSITE" id="PS50088">
    <property type="entry name" value="ANK_REPEAT"/>
    <property type="match status" value="1"/>
</dbReference>
<protein>
    <recommendedName>
        <fullName evidence="2">DUF4219 domain-containing protein</fullName>
    </recommendedName>
</protein>
<dbReference type="AlphaFoldDB" id="A0A8J4VK72"/>
<accession>A0A8J4VK72</accession>
<feature type="repeat" description="ANK" evidence="1">
    <location>
        <begin position="219"/>
        <end position="251"/>
    </location>
</feature>
<organism evidence="3 4">
    <name type="scientific">Castanea mollissima</name>
    <name type="common">Chinese chestnut</name>
    <dbReference type="NCBI Taxonomy" id="60419"/>
    <lineage>
        <taxon>Eukaryota</taxon>
        <taxon>Viridiplantae</taxon>
        <taxon>Streptophyta</taxon>
        <taxon>Embryophyta</taxon>
        <taxon>Tracheophyta</taxon>
        <taxon>Spermatophyta</taxon>
        <taxon>Magnoliopsida</taxon>
        <taxon>eudicotyledons</taxon>
        <taxon>Gunneridae</taxon>
        <taxon>Pentapetalae</taxon>
        <taxon>rosids</taxon>
        <taxon>fabids</taxon>
        <taxon>Fagales</taxon>
        <taxon>Fagaceae</taxon>
        <taxon>Castanea</taxon>
    </lineage>
</organism>
<dbReference type="SMART" id="SM00248">
    <property type="entry name" value="ANK"/>
    <property type="match status" value="3"/>
</dbReference>
<evidence type="ECO:0000313" key="4">
    <source>
        <dbReference type="Proteomes" id="UP000737018"/>
    </source>
</evidence>
<dbReference type="InterPro" id="IPR025314">
    <property type="entry name" value="DUF4219"/>
</dbReference>
<dbReference type="OrthoDB" id="952758at2759"/>
<dbReference type="PANTHER" id="PTHR24121">
    <property type="entry name" value="NO MECHANORECEPTOR POTENTIAL C, ISOFORM D-RELATED"/>
    <property type="match status" value="1"/>
</dbReference>
<dbReference type="Pfam" id="PF00023">
    <property type="entry name" value="Ank"/>
    <property type="match status" value="1"/>
</dbReference>
<keyword evidence="4" id="KW-1185">Reference proteome</keyword>
<dbReference type="EMBL" id="JRKL02004444">
    <property type="protein sequence ID" value="KAF3952589.1"/>
    <property type="molecule type" value="Genomic_DNA"/>
</dbReference>
<evidence type="ECO:0000313" key="3">
    <source>
        <dbReference type="EMBL" id="KAF3952589.1"/>
    </source>
</evidence>
<name>A0A8J4VK72_9ROSI</name>
<dbReference type="Gene3D" id="1.25.40.20">
    <property type="entry name" value="Ankyrin repeat-containing domain"/>
    <property type="match status" value="1"/>
</dbReference>
<gene>
    <name evidence="3" type="ORF">CMV_021873</name>
</gene>
<dbReference type="InterPro" id="IPR036770">
    <property type="entry name" value="Ankyrin_rpt-contain_sf"/>
</dbReference>
<dbReference type="Proteomes" id="UP000737018">
    <property type="component" value="Unassembled WGS sequence"/>
</dbReference>
<dbReference type="Pfam" id="PF13961">
    <property type="entry name" value="DUF4219"/>
    <property type="match status" value="1"/>
</dbReference>
<sequence length="462" mass="51797">METRTASSAAVSEVLNVNNYLVWSVQVRTYLIAQDLWDIVEATDECPKQEDDEAAFKAWSKKNAMALHVIQISCPQRICLVISLITSAKIAWETLEAICSIPKSDYVVQEEEESYVAWSDRMKTFLMEHDLWNIVETTTEPTTPAWSKKNALALYLIRESCGDCNKSSADPDSGMENDGNGRFSQYVSLEKHIRKGDWDAANQVISSNPEIATAKISITGSTALHIAIFEGHMNIVEELVKIMSEEDLKIKDARDFSVLGYCAIVGNIQMAKCIIGKSRTLLSIGSGSDDLIPVVLAVTRNRIEMARYLYPETPLEDLIPRNGINGASFITRAINSKAIDMALDLLEHYPELAIALDYYGRSPVEVLAGMSFAYQSGNRLVYWKQWIYNSICIPLAHDTNQIPISVQKSEMEKCGQARNIGSGFSYVPSIKLSKEYDQKNGKYYLILPKHRVRAIKLDINKI</sequence>
<feature type="domain" description="DUF4219" evidence="2">
    <location>
        <begin position="15"/>
        <end position="41"/>
    </location>
</feature>
<dbReference type="SUPFAM" id="SSF48403">
    <property type="entry name" value="Ankyrin repeat"/>
    <property type="match status" value="1"/>
</dbReference>
<evidence type="ECO:0000256" key="1">
    <source>
        <dbReference type="PROSITE-ProRule" id="PRU00023"/>
    </source>
</evidence>
<keyword evidence="1" id="KW-0040">ANK repeat</keyword>